<dbReference type="Gene3D" id="3.60.60.10">
    <property type="entry name" value="Penicillin V Acylase, Chain A"/>
    <property type="match status" value="1"/>
</dbReference>
<dbReference type="InterPro" id="IPR029055">
    <property type="entry name" value="Ntn_hydrolases_N"/>
</dbReference>
<accession>A0A6H9YLY3</accession>
<sequence>MSIVHLPRRAVLLGLPAAGLATACRRGSADKAESALTRDEERSLKTLRLIDPDHPLFAMTLYGPYDPLRQTTALAPISRPFACSLFLAGHGSRGPLFGRNFDWGPNPALLLTAKPPNAPASLSLVDISYLGIDQGAAKRLLGDDELRRMMLKAVGIPFDGVNQHGLAVGMAAVDSAKAPKVPGGPVVGSARIQRLALDQARTVDEAVAVFRRYNVNFAEGEPPLHYLLADARGKAAAIEFVDGEMKVIPSTGDWHDMVNFVLSTADERQRQADDRYRTIADRMRRTGGRLDPAGAMDLLSKVAQRHTRWSAVYELRHGEMSLALGRDYRRIHRVKLAS</sequence>
<dbReference type="RefSeq" id="WP_151566418.1">
    <property type="nucleotide sequence ID" value="NZ_WBMT01000020.1"/>
</dbReference>
<evidence type="ECO:0000313" key="2">
    <source>
        <dbReference type="EMBL" id="KAB2343037.1"/>
    </source>
</evidence>
<organism evidence="2 3">
    <name type="scientific">Actinomadura rudentiformis</name>
    <dbReference type="NCBI Taxonomy" id="359158"/>
    <lineage>
        <taxon>Bacteria</taxon>
        <taxon>Bacillati</taxon>
        <taxon>Actinomycetota</taxon>
        <taxon>Actinomycetes</taxon>
        <taxon>Streptosporangiales</taxon>
        <taxon>Thermomonosporaceae</taxon>
        <taxon>Actinomadura</taxon>
    </lineage>
</organism>
<dbReference type="InterPro" id="IPR052193">
    <property type="entry name" value="Peptidase_C59"/>
</dbReference>
<comment type="caution">
    <text evidence="2">The sequence shown here is derived from an EMBL/GenBank/DDBJ whole genome shotgun (WGS) entry which is preliminary data.</text>
</comment>
<dbReference type="Pfam" id="PF03417">
    <property type="entry name" value="AAT"/>
    <property type="match status" value="1"/>
</dbReference>
<dbReference type="Proteomes" id="UP000468735">
    <property type="component" value="Unassembled WGS sequence"/>
</dbReference>
<feature type="domain" description="Peptidase C45 hydrolase" evidence="1">
    <location>
        <begin position="159"/>
        <end position="245"/>
    </location>
</feature>
<dbReference type="SUPFAM" id="SSF56235">
    <property type="entry name" value="N-terminal nucleophile aminohydrolases (Ntn hydrolases)"/>
    <property type="match status" value="1"/>
</dbReference>
<keyword evidence="3" id="KW-1185">Reference proteome</keyword>
<dbReference type="AlphaFoldDB" id="A0A6H9YLY3"/>
<dbReference type="PANTHER" id="PTHR35527:SF2">
    <property type="entry name" value="HYDROLASE"/>
    <property type="match status" value="1"/>
</dbReference>
<evidence type="ECO:0000259" key="1">
    <source>
        <dbReference type="Pfam" id="PF03417"/>
    </source>
</evidence>
<gene>
    <name evidence="2" type="ORF">F8566_36420</name>
</gene>
<proteinExistence type="predicted"/>
<reference evidence="2 3" key="1">
    <citation type="submission" date="2019-09" db="EMBL/GenBank/DDBJ databases">
        <title>Actinomadura physcomitrii sp. nov., a novel actinomycete isolated from moss [Physcomitrium sphaericum (Ludw) Fuernr].</title>
        <authorList>
            <person name="Zhuang X."/>
            <person name="Liu C."/>
        </authorList>
    </citation>
    <scope>NUCLEOTIDE SEQUENCE [LARGE SCALE GENOMIC DNA]</scope>
    <source>
        <strain evidence="2 3">HMC1</strain>
    </source>
</reference>
<dbReference type="InterPro" id="IPR005079">
    <property type="entry name" value="Peptidase_C45_hydrolase"/>
</dbReference>
<protein>
    <submittedName>
        <fullName evidence="2">Linear amide C-N hydrolase</fullName>
    </submittedName>
</protein>
<name>A0A6H9YLY3_9ACTN</name>
<dbReference type="OrthoDB" id="9794717at2"/>
<dbReference type="EMBL" id="WBMT01000020">
    <property type="protein sequence ID" value="KAB2343037.1"/>
    <property type="molecule type" value="Genomic_DNA"/>
</dbReference>
<keyword evidence="2" id="KW-0378">Hydrolase</keyword>
<dbReference type="PANTHER" id="PTHR35527">
    <property type="entry name" value="CHOLOYLGLYCINE HYDROLASE"/>
    <property type="match status" value="1"/>
</dbReference>
<dbReference type="GO" id="GO:0016787">
    <property type="term" value="F:hydrolase activity"/>
    <property type="evidence" value="ECO:0007669"/>
    <property type="project" value="UniProtKB-KW"/>
</dbReference>
<evidence type="ECO:0000313" key="3">
    <source>
        <dbReference type="Proteomes" id="UP000468735"/>
    </source>
</evidence>